<evidence type="ECO:0000256" key="1">
    <source>
        <dbReference type="PROSITE-ProRule" id="PRU00169"/>
    </source>
</evidence>
<name>A0A132BUM3_9RHOB</name>
<dbReference type="SUPFAM" id="SSF52172">
    <property type="entry name" value="CheY-like"/>
    <property type="match status" value="1"/>
</dbReference>
<protein>
    <submittedName>
        <fullName evidence="3">Response regulator rcp1</fullName>
    </submittedName>
</protein>
<dbReference type="PANTHER" id="PTHR44520:SF2">
    <property type="entry name" value="RESPONSE REGULATOR RCP1"/>
    <property type="match status" value="1"/>
</dbReference>
<keyword evidence="4" id="KW-1185">Reference proteome</keyword>
<feature type="domain" description="Response regulatory" evidence="2">
    <location>
        <begin position="13"/>
        <end position="137"/>
    </location>
</feature>
<dbReference type="PROSITE" id="PS50110">
    <property type="entry name" value="RESPONSE_REGULATORY"/>
    <property type="match status" value="1"/>
</dbReference>
<evidence type="ECO:0000313" key="3">
    <source>
        <dbReference type="EMBL" id="KUP91906.1"/>
    </source>
</evidence>
<dbReference type="InterPro" id="IPR011006">
    <property type="entry name" value="CheY-like_superfamily"/>
</dbReference>
<dbReference type="Proteomes" id="UP000068382">
    <property type="component" value="Unassembled WGS sequence"/>
</dbReference>
<dbReference type="Pfam" id="PF00072">
    <property type="entry name" value="Response_reg"/>
    <property type="match status" value="1"/>
</dbReference>
<reference evidence="3 4" key="1">
    <citation type="submission" date="2015-12" db="EMBL/GenBank/DDBJ databases">
        <title>Genome sequence of the marine Rhodobacteraceae strain O3.65, Candidatus Tritonibacter horizontis.</title>
        <authorList>
            <person name="Poehlein A."/>
            <person name="Giebel H.A."/>
            <person name="Voget S."/>
            <person name="Brinkhoff T."/>
        </authorList>
    </citation>
    <scope>NUCLEOTIDE SEQUENCE [LARGE SCALE GENOMIC DNA]</scope>
    <source>
        <strain evidence="3 4">O3.65</strain>
    </source>
</reference>
<organism evidence="3 4">
    <name type="scientific">Tritonibacter horizontis</name>
    <dbReference type="NCBI Taxonomy" id="1768241"/>
    <lineage>
        <taxon>Bacteria</taxon>
        <taxon>Pseudomonadati</taxon>
        <taxon>Pseudomonadota</taxon>
        <taxon>Alphaproteobacteria</taxon>
        <taxon>Rhodobacterales</taxon>
        <taxon>Paracoccaceae</taxon>
        <taxon>Tritonibacter</taxon>
    </lineage>
</organism>
<dbReference type="SMART" id="SM00448">
    <property type="entry name" value="REC"/>
    <property type="match status" value="1"/>
</dbReference>
<dbReference type="OrthoDB" id="9793549at2"/>
<dbReference type="PATRIC" id="fig|1768241.3.peg.3354"/>
<gene>
    <name evidence="3" type="primary">rcp1_4</name>
    <name evidence="3" type="ORF">TRIHO_32100</name>
</gene>
<dbReference type="PANTHER" id="PTHR44520">
    <property type="entry name" value="RESPONSE REGULATOR RCP1-RELATED"/>
    <property type="match status" value="1"/>
</dbReference>
<accession>A0A132BUM3</accession>
<keyword evidence="1" id="KW-0597">Phosphoprotein</keyword>
<comment type="caution">
    <text evidence="3">The sequence shown here is derived from an EMBL/GenBank/DDBJ whole genome shotgun (WGS) entry which is preliminary data.</text>
</comment>
<dbReference type="InterPro" id="IPR001789">
    <property type="entry name" value="Sig_transdc_resp-reg_receiver"/>
</dbReference>
<dbReference type="InterPro" id="IPR052893">
    <property type="entry name" value="TCS_response_regulator"/>
</dbReference>
<feature type="modified residue" description="4-aspartylphosphate" evidence="1">
    <location>
        <position position="70"/>
    </location>
</feature>
<dbReference type="CDD" id="cd17557">
    <property type="entry name" value="REC_Rcp-like"/>
    <property type="match status" value="1"/>
</dbReference>
<dbReference type="GO" id="GO:0000160">
    <property type="term" value="P:phosphorelay signal transduction system"/>
    <property type="evidence" value="ECO:0007669"/>
    <property type="project" value="InterPro"/>
</dbReference>
<evidence type="ECO:0000313" key="4">
    <source>
        <dbReference type="Proteomes" id="UP000068382"/>
    </source>
</evidence>
<dbReference type="EMBL" id="LPUY01000082">
    <property type="protein sequence ID" value="KUP91906.1"/>
    <property type="molecule type" value="Genomic_DNA"/>
</dbReference>
<sequence length="156" mass="17715">MDNLHEARTSSVEIILVEDDDGDAKAIRRAFVKARVANPLIRFRNGVDALAYLKGETDTKPPRQFVVMSDINMPKMSGIELLEEIRQDPLLKQTLFFVLTTSDDERDISAAYFNNVAGYILKSRAGDMFIELMSVMNSFWRFVELPIIDVRSPQDG</sequence>
<evidence type="ECO:0000259" key="2">
    <source>
        <dbReference type="PROSITE" id="PS50110"/>
    </source>
</evidence>
<proteinExistence type="predicted"/>
<dbReference type="RefSeq" id="WP_068245860.1">
    <property type="nucleotide sequence ID" value="NZ_LPUY01000082.1"/>
</dbReference>
<dbReference type="AlphaFoldDB" id="A0A132BUM3"/>
<dbReference type="Gene3D" id="3.40.50.2300">
    <property type="match status" value="1"/>
</dbReference>